<name>A0ABS4AZD8_9PROT</name>
<dbReference type="Gene3D" id="2.160.10.10">
    <property type="entry name" value="Hexapeptide repeat proteins"/>
    <property type="match status" value="1"/>
</dbReference>
<dbReference type="InterPro" id="IPR050179">
    <property type="entry name" value="Trans_hexapeptide_repeat"/>
</dbReference>
<comment type="similarity">
    <text evidence="1">Belongs to the transferase hexapeptide repeat family.</text>
</comment>
<dbReference type="CDD" id="cd03349">
    <property type="entry name" value="LbH_XAT"/>
    <property type="match status" value="1"/>
</dbReference>
<dbReference type="EMBL" id="JAGIYZ010000033">
    <property type="protein sequence ID" value="MBP0466657.1"/>
    <property type="molecule type" value="Genomic_DNA"/>
</dbReference>
<gene>
    <name evidence="2" type="ORF">J5Y09_22200</name>
</gene>
<comment type="caution">
    <text evidence="2">The sequence shown here is derived from an EMBL/GenBank/DDBJ whole genome shotgun (WGS) entry which is preliminary data.</text>
</comment>
<accession>A0ABS4AZD8</accession>
<dbReference type="Proteomes" id="UP000680815">
    <property type="component" value="Unassembled WGS sequence"/>
</dbReference>
<proteinExistence type="inferred from homology"/>
<dbReference type="SUPFAM" id="SSF51161">
    <property type="entry name" value="Trimeric LpxA-like enzymes"/>
    <property type="match status" value="1"/>
</dbReference>
<dbReference type="RefSeq" id="WP_209354047.1">
    <property type="nucleotide sequence ID" value="NZ_JAGIYZ010000033.1"/>
</dbReference>
<evidence type="ECO:0000313" key="2">
    <source>
        <dbReference type="EMBL" id="MBP0466657.1"/>
    </source>
</evidence>
<reference evidence="2 3" key="1">
    <citation type="submission" date="2021-03" db="EMBL/GenBank/DDBJ databases">
        <authorList>
            <person name="So Y."/>
        </authorList>
    </citation>
    <scope>NUCLEOTIDE SEQUENCE [LARGE SCALE GENOMIC DNA]</scope>
    <source>
        <strain evidence="2 3">PWR1</strain>
    </source>
</reference>
<protein>
    <submittedName>
        <fullName evidence="2">CatB-related O-acetyltransferase</fullName>
    </submittedName>
</protein>
<evidence type="ECO:0000313" key="3">
    <source>
        <dbReference type="Proteomes" id="UP000680815"/>
    </source>
</evidence>
<dbReference type="PANTHER" id="PTHR43300">
    <property type="entry name" value="ACETYLTRANSFERASE"/>
    <property type="match status" value="1"/>
</dbReference>
<sequence>MTATPDPDTLHPIPASPGVVFLKPLLARHPQVANVTAGDFSYYHDHDPDAALRFLDLCVRYNYGEARLSIGRWCAIAHRATFLMPGANHAMAGPSTYPFGILGGAFADALPLVDYPWRGGGDIAIGHDVWLGTECLVLPGVTIGHGAVVAARAVVAKDVPPYAVVAGNPARVVRMRFDEATVARLLAIAWWDWPADRVARAIPALVKGDVAALELRARSE</sequence>
<keyword evidence="3" id="KW-1185">Reference proteome</keyword>
<dbReference type="PANTHER" id="PTHR43300:SF11">
    <property type="entry name" value="ACETYLTRANSFERASE RV3034C-RELATED"/>
    <property type="match status" value="1"/>
</dbReference>
<dbReference type="Pfam" id="PF00132">
    <property type="entry name" value="Hexapep"/>
    <property type="match status" value="1"/>
</dbReference>
<dbReference type="InterPro" id="IPR011004">
    <property type="entry name" value="Trimer_LpxA-like_sf"/>
</dbReference>
<organism evidence="2 3">
    <name type="scientific">Roseomonas nitratireducens</name>
    <dbReference type="NCBI Taxonomy" id="2820810"/>
    <lineage>
        <taxon>Bacteria</taxon>
        <taxon>Pseudomonadati</taxon>
        <taxon>Pseudomonadota</taxon>
        <taxon>Alphaproteobacteria</taxon>
        <taxon>Acetobacterales</taxon>
        <taxon>Roseomonadaceae</taxon>
        <taxon>Roseomonas</taxon>
    </lineage>
</organism>
<evidence type="ECO:0000256" key="1">
    <source>
        <dbReference type="ARBA" id="ARBA00007274"/>
    </source>
</evidence>
<dbReference type="InterPro" id="IPR001451">
    <property type="entry name" value="Hexapep"/>
</dbReference>